<dbReference type="PANTHER" id="PTHR42831:SF1">
    <property type="entry name" value="FE-S PROTEIN MATURATION AUXILIARY FACTOR YITW"/>
    <property type="match status" value="1"/>
</dbReference>
<organism evidence="2 3">
    <name type="scientific">Ramlibacter cellulosilyticus</name>
    <dbReference type="NCBI Taxonomy" id="2764187"/>
    <lineage>
        <taxon>Bacteria</taxon>
        <taxon>Pseudomonadati</taxon>
        <taxon>Pseudomonadota</taxon>
        <taxon>Betaproteobacteria</taxon>
        <taxon>Burkholderiales</taxon>
        <taxon>Comamonadaceae</taxon>
        <taxon>Ramlibacter</taxon>
    </lineage>
</organism>
<dbReference type="Gene3D" id="3.30.300.130">
    <property type="entry name" value="Fe-S cluster assembly (FSCA)"/>
    <property type="match status" value="1"/>
</dbReference>
<sequence>MDEKRFSYEGPTELLPTVVQALEKVVDPEVALNIVDVGLVYGVKVADGRMDVDITMTSAACPVTDIIVDDVENALDDAMPPELKIHVELVWEPPWTPQRMSPRARAFMGW</sequence>
<dbReference type="InterPro" id="IPR002744">
    <property type="entry name" value="MIP18-like"/>
</dbReference>
<name>A0A923SEN0_9BURK</name>
<dbReference type="InterPro" id="IPR034904">
    <property type="entry name" value="FSCA_dom_sf"/>
</dbReference>
<evidence type="ECO:0000313" key="2">
    <source>
        <dbReference type="EMBL" id="MBC5783102.1"/>
    </source>
</evidence>
<proteinExistence type="predicted"/>
<dbReference type="Proteomes" id="UP000608513">
    <property type="component" value="Unassembled WGS sequence"/>
</dbReference>
<dbReference type="EMBL" id="JACORT010000003">
    <property type="protein sequence ID" value="MBC5783102.1"/>
    <property type="molecule type" value="Genomic_DNA"/>
</dbReference>
<dbReference type="InterPro" id="IPR052339">
    <property type="entry name" value="Fe-S_Maturation_MIP18"/>
</dbReference>
<comment type="caution">
    <text evidence="2">The sequence shown here is derived from an EMBL/GenBank/DDBJ whole genome shotgun (WGS) entry which is preliminary data.</text>
</comment>
<dbReference type="Pfam" id="PF01883">
    <property type="entry name" value="FeS_assembly_P"/>
    <property type="match status" value="1"/>
</dbReference>
<dbReference type="SUPFAM" id="SSF117916">
    <property type="entry name" value="Fe-S cluster assembly (FSCA) domain-like"/>
    <property type="match status" value="1"/>
</dbReference>
<gene>
    <name evidence="2" type="ORF">H8N03_09120</name>
</gene>
<keyword evidence="3" id="KW-1185">Reference proteome</keyword>
<evidence type="ECO:0000259" key="1">
    <source>
        <dbReference type="Pfam" id="PF01883"/>
    </source>
</evidence>
<feature type="domain" description="MIP18 family-like" evidence="1">
    <location>
        <begin position="17"/>
        <end position="84"/>
    </location>
</feature>
<protein>
    <submittedName>
        <fullName evidence="2">Metal-sulfur cluster assembly factor</fullName>
    </submittedName>
</protein>
<dbReference type="AlphaFoldDB" id="A0A923SEN0"/>
<dbReference type="RefSeq" id="WP_187075855.1">
    <property type="nucleotide sequence ID" value="NZ_JACORT010000003.1"/>
</dbReference>
<accession>A0A923SEN0</accession>
<reference evidence="2" key="1">
    <citation type="submission" date="2020-08" db="EMBL/GenBank/DDBJ databases">
        <title>Ramlibacter sp. USB13 16S ribosomal RNA gene genome sequencing and assembly.</title>
        <authorList>
            <person name="Kang M."/>
        </authorList>
    </citation>
    <scope>NUCLEOTIDE SEQUENCE</scope>
    <source>
        <strain evidence="2">USB13</strain>
    </source>
</reference>
<evidence type="ECO:0000313" key="3">
    <source>
        <dbReference type="Proteomes" id="UP000608513"/>
    </source>
</evidence>
<dbReference type="PANTHER" id="PTHR42831">
    <property type="entry name" value="FE-S PROTEIN MATURATION AUXILIARY FACTOR YITW"/>
    <property type="match status" value="1"/>
</dbReference>